<proteinExistence type="predicted"/>
<reference evidence="2 3" key="1">
    <citation type="submission" date="2019-08" db="EMBL/GenBank/DDBJ databases">
        <title>In-depth cultivation of the pig gut microbiome towards novel bacterial diversity and tailored functional studies.</title>
        <authorList>
            <person name="Wylensek D."/>
            <person name="Hitch T.C.A."/>
            <person name="Clavel T."/>
        </authorList>
    </citation>
    <scope>NUCLEOTIDE SEQUENCE [LARGE SCALE GENOMIC DNA]</scope>
    <source>
        <strain evidence="2 3">WCA-693-APC-5D-A</strain>
    </source>
</reference>
<name>A0A6I2UEM9_9FIRM</name>
<keyword evidence="3" id="KW-1185">Reference proteome</keyword>
<dbReference type="Proteomes" id="UP000433181">
    <property type="component" value="Unassembled WGS sequence"/>
</dbReference>
<dbReference type="Pfam" id="PF21882">
    <property type="entry name" value="Gp53-like_C"/>
    <property type="match status" value="1"/>
</dbReference>
<dbReference type="EMBL" id="VUNR01000047">
    <property type="protein sequence ID" value="MSU10023.1"/>
    <property type="molecule type" value="Genomic_DNA"/>
</dbReference>
<accession>A0A6I2UEM9</accession>
<evidence type="ECO:0000259" key="1">
    <source>
        <dbReference type="Pfam" id="PF21882"/>
    </source>
</evidence>
<evidence type="ECO:0000313" key="2">
    <source>
        <dbReference type="EMBL" id="MSU10023.1"/>
    </source>
</evidence>
<dbReference type="InterPro" id="IPR054075">
    <property type="entry name" value="Gp53-like_C"/>
</dbReference>
<comment type="caution">
    <text evidence="2">The sequence shown here is derived from an EMBL/GenBank/DDBJ whole genome shotgun (WGS) entry which is preliminary data.</text>
</comment>
<gene>
    <name evidence="2" type="ORF">FYJ84_13745</name>
</gene>
<evidence type="ECO:0000313" key="3">
    <source>
        <dbReference type="Proteomes" id="UP000433181"/>
    </source>
</evidence>
<sequence length="106" mass="11478">MVVTSQGNSPDLSTFTSGDGYYKTSDGLIIQWITRNNASANEMSIIFPITFPHKCFTGVVSKGGLTSNWNAYNAATINKITNAGCNIVFNDWLGPNNAIYGLFIGF</sequence>
<dbReference type="Gene3D" id="2.60.40.3940">
    <property type="match status" value="1"/>
</dbReference>
<protein>
    <recommendedName>
        <fullName evidence="1">Putative tail fiber protein gp53-like C-terminal domain-containing protein</fullName>
    </recommendedName>
</protein>
<dbReference type="RefSeq" id="WP_154408188.1">
    <property type="nucleotide sequence ID" value="NZ_VUNR01000047.1"/>
</dbReference>
<organism evidence="2 3">
    <name type="scientific">Anaerovibrio slackiae</name>
    <dbReference type="NCBI Taxonomy" id="2652309"/>
    <lineage>
        <taxon>Bacteria</taxon>
        <taxon>Bacillati</taxon>
        <taxon>Bacillota</taxon>
        <taxon>Negativicutes</taxon>
        <taxon>Selenomonadales</taxon>
        <taxon>Selenomonadaceae</taxon>
        <taxon>Anaerovibrio</taxon>
    </lineage>
</organism>
<dbReference type="GeneID" id="96779992"/>
<feature type="domain" description="Putative tail fiber protein gp53-like C-terminal" evidence="1">
    <location>
        <begin position="23"/>
        <end position="91"/>
    </location>
</feature>
<dbReference type="AlphaFoldDB" id="A0A6I2UEM9"/>